<dbReference type="OrthoDB" id="443402at2759"/>
<evidence type="ECO:0000256" key="6">
    <source>
        <dbReference type="SAM" id="MobiDB-lite"/>
    </source>
</evidence>
<protein>
    <recommendedName>
        <fullName evidence="2">Histone-lysine N-methyltransferase, H3 lysine-79 specific</fullName>
        <ecNumber evidence="1">2.1.1.360</ecNumber>
    </recommendedName>
    <alternativeName>
        <fullName evidence="4">Histone H3-K79 methyltransferase</fullName>
    </alternativeName>
</protein>
<feature type="domain" description="DOT1" evidence="7">
    <location>
        <begin position="110"/>
        <end position="255"/>
    </location>
</feature>
<dbReference type="Proteomes" id="UP000789595">
    <property type="component" value="Unassembled WGS sequence"/>
</dbReference>
<dbReference type="AlphaFoldDB" id="A0A7S4ED92"/>
<dbReference type="InterPro" id="IPR029063">
    <property type="entry name" value="SAM-dependent_MTases_sf"/>
</dbReference>
<dbReference type="PANTHER" id="PTHR21451:SF19">
    <property type="entry name" value="ACTIVATED IN BLOCKED UNFOLDED PROTEIN RESPONSE"/>
    <property type="match status" value="1"/>
</dbReference>
<dbReference type="PANTHER" id="PTHR21451">
    <property type="entry name" value="HISTONE H3 METHYLTRANSFERASE"/>
    <property type="match status" value="1"/>
</dbReference>
<proteinExistence type="predicted"/>
<gene>
    <name evidence="8" type="ORF">PCAL00307_LOCUS20471</name>
    <name evidence="9" type="ORF">PECAL_3P03030</name>
</gene>
<evidence type="ECO:0000313" key="8">
    <source>
        <dbReference type="EMBL" id="CAE0705023.1"/>
    </source>
</evidence>
<dbReference type="EC" id="2.1.1.360" evidence="1"/>
<keyword evidence="3" id="KW-0156">Chromatin regulator</keyword>
<dbReference type="EMBL" id="HBIW01023745">
    <property type="protein sequence ID" value="CAE0705023.1"/>
    <property type="molecule type" value="Transcribed_RNA"/>
</dbReference>
<comment type="catalytic activity">
    <reaction evidence="5">
        <text>L-lysyl(79)-[histone H3] + 3 S-adenosyl-L-methionine = N(6),N(6),N(6)-trimethyl-L-lysyl(79)-[histone H3] + 3 S-adenosyl-L-homocysteine + 3 H(+)</text>
        <dbReference type="Rhea" id="RHEA:60328"/>
        <dbReference type="Rhea" id="RHEA-COMP:15549"/>
        <dbReference type="Rhea" id="RHEA-COMP:15552"/>
        <dbReference type="ChEBI" id="CHEBI:15378"/>
        <dbReference type="ChEBI" id="CHEBI:29969"/>
        <dbReference type="ChEBI" id="CHEBI:57856"/>
        <dbReference type="ChEBI" id="CHEBI:59789"/>
        <dbReference type="ChEBI" id="CHEBI:61961"/>
        <dbReference type="EC" id="2.1.1.360"/>
    </reaction>
</comment>
<evidence type="ECO:0000313" key="10">
    <source>
        <dbReference type="Proteomes" id="UP000789595"/>
    </source>
</evidence>
<dbReference type="SUPFAM" id="SSF53335">
    <property type="entry name" value="S-adenosyl-L-methionine-dependent methyltransferases"/>
    <property type="match status" value="1"/>
</dbReference>
<reference evidence="8" key="1">
    <citation type="submission" date="2021-01" db="EMBL/GenBank/DDBJ databases">
        <authorList>
            <person name="Corre E."/>
            <person name="Pelletier E."/>
            <person name="Niang G."/>
            <person name="Scheremetjew M."/>
            <person name="Finn R."/>
            <person name="Kale V."/>
            <person name="Holt S."/>
            <person name="Cochrane G."/>
            <person name="Meng A."/>
            <person name="Brown T."/>
            <person name="Cohen L."/>
        </authorList>
    </citation>
    <scope>NUCLEOTIDE SEQUENCE</scope>
    <source>
        <strain evidence="8">CCMP1756</strain>
    </source>
</reference>
<evidence type="ECO:0000256" key="2">
    <source>
        <dbReference type="ARBA" id="ARBA00020987"/>
    </source>
</evidence>
<dbReference type="Gene3D" id="3.40.50.150">
    <property type="entry name" value="Vaccinia Virus protein VP39"/>
    <property type="match status" value="1"/>
</dbReference>
<evidence type="ECO:0000259" key="7">
    <source>
        <dbReference type="Pfam" id="PF08123"/>
    </source>
</evidence>
<dbReference type="EMBL" id="CAKKNE010000003">
    <property type="protein sequence ID" value="CAH0370418.1"/>
    <property type="molecule type" value="Genomic_DNA"/>
</dbReference>
<evidence type="ECO:0000256" key="4">
    <source>
        <dbReference type="ARBA" id="ARBA00029821"/>
    </source>
</evidence>
<dbReference type="InterPro" id="IPR025789">
    <property type="entry name" value="DOT1_dom"/>
</dbReference>
<reference evidence="9" key="2">
    <citation type="submission" date="2021-11" db="EMBL/GenBank/DDBJ databases">
        <authorList>
            <consortium name="Genoscope - CEA"/>
            <person name="William W."/>
        </authorList>
    </citation>
    <scope>NUCLEOTIDE SEQUENCE</scope>
</reference>
<keyword evidence="10" id="KW-1185">Reference proteome</keyword>
<feature type="region of interest" description="Disordered" evidence="6">
    <location>
        <begin position="285"/>
        <end position="348"/>
    </location>
</feature>
<dbReference type="GO" id="GO:0051726">
    <property type="term" value="P:regulation of cell cycle"/>
    <property type="evidence" value="ECO:0007669"/>
    <property type="project" value="InterPro"/>
</dbReference>
<dbReference type="GO" id="GO:0140956">
    <property type="term" value="F:histone H3K79 trimethyltransferase activity"/>
    <property type="evidence" value="ECO:0007669"/>
    <property type="project" value="UniProtKB-EC"/>
</dbReference>
<organism evidence="8">
    <name type="scientific">Pelagomonas calceolata</name>
    <dbReference type="NCBI Taxonomy" id="35677"/>
    <lineage>
        <taxon>Eukaryota</taxon>
        <taxon>Sar</taxon>
        <taxon>Stramenopiles</taxon>
        <taxon>Ochrophyta</taxon>
        <taxon>Pelagophyceae</taxon>
        <taxon>Pelagomonadales</taxon>
        <taxon>Pelagomonadaceae</taxon>
        <taxon>Pelagomonas</taxon>
    </lineage>
</organism>
<dbReference type="InterPro" id="IPR030445">
    <property type="entry name" value="H3-K79_meTrfase"/>
</dbReference>
<evidence type="ECO:0000256" key="1">
    <source>
        <dbReference type="ARBA" id="ARBA00012190"/>
    </source>
</evidence>
<dbReference type="Pfam" id="PF08123">
    <property type="entry name" value="DOT1"/>
    <property type="match status" value="1"/>
</dbReference>
<name>A0A7S4ED92_9STRA</name>
<evidence type="ECO:0000256" key="5">
    <source>
        <dbReference type="ARBA" id="ARBA00047770"/>
    </source>
</evidence>
<accession>A0A7S4ED92</accession>
<feature type="compositionally biased region" description="Acidic residues" evidence="6">
    <location>
        <begin position="332"/>
        <end position="341"/>
    </location>
</feature>
<evidence type="ECO:0000256" key="3">
    <source>
        <dbReference type="ARBA" id="ARBA00022853"/>
    </source>
</evidence>
<evidence type="ECO:0000313" key="9">
    <source>
        <dbReference type="EMBL" id="CAH0370418.1"/>
    </source>
</evidence>
<sequence length="348" mass="38432">MTLPASLPEFEGDPAQLYLLAALLTRDGAITRHGRALLKECILRRDPRLTAIMKGFHDSEADEAFVERVNALVESEALALHADVFDECPLEVAKALSKRERSAKQLDGEKSLIYGEVEFGYFARVLRKIAPRNGGVFYDLGSGSGRALVIARLLHDFDVCKGIEVLENLNGAAQIICKRFEVLASDVLDARTSKKIEVQCNSMLDVDWSDGDVVFANSTCFEDDLMGSMARQAERLKPGTYFITFTKGLGSDAFDVIERKRYKMSWGPATVFIHVRKNLDGTSYEAPPLTNIPDDASYQSDDDEAGSPPSSPGSPYDDDEDVDFETASHDTVDDDEFEGLEDLVAARR</sequence>